<accession>A0A3Q3XMG0</accession>
<dbReference type="PANTHER" id="PTHR12544">
    <property type="entry name" value="GLUTAMINASE"/>
    <property type="match status" value="1"/>
</dbReference>
<dbReference type="AlphaFoldDB" id="A0A3Q3XMG0"/>
<dbReference type="EC" id="3.5.1.2" evidence="3"/>
<dbReference type="SUPFAM" id="SSF56601">
    <property type="entry name" value="beta-lactamase/transpeptidase-like"/>
    <property type="match status" value="1"/>
</dbReference>
<dbReference type="Pfam" id="PF17959">
    <property type="entry name" value="EF-hand_14"/>
    <property type="match status" value="1"/>
</dbReference>
<dbReference type="Gene3D" id="1.10.238.210">
    <property type="match status" value="1"/>
</dbReference>
<evidence type="ECO:0000256" key="5">
    <source>
        <dbReference type="ARBA" id="ARBA00022801"/>
    </source>
</evidence>
<evidence type="ECO:0000313" key="10">
    <source>
        <dbReference type="Proteomes" id="UP000261620"/>
    </source>
</evidence>
<dbReference type="Pfam" id="PF04960">
    <property type="entry name" value="Glutaminase"/>
    <property type="match status" value="1"/>
</dbReference>
<comment type="catalytic activity">
    <reaction evidence="7">
        <text>L-glutamine + H2O = L-glutamate + NH4(+)</text>
        <dbReference type="Rhea" id="RHEA:15889"/>
        <dbReference type="ChEBI" id="CHEBI:15377"/>
        <dbReference type="ChEBI" id="CHEBI:28938"/>
        <dbReference type="ChEBI" id="CHEBI:29985"/>
        <dbReference type="ChEBI" id="CHEBI:58359"/>
        <dbReference type="EC" id="3.5.1.2"/>
    </reaction>
</comment>
<proteinExistence type="inferred from homology"/>
<dbReference type="InterPro" id="IPR015868">
    <property type="entry name" value="Glutaminase"/>
</dbReference>
<keyword evidence="6" id="KW-0040">ANK repeat</keyword>
<dbReference type="InterPro" id="IPR012338">
    <property type="entry name" value="Beta-lactam/transpept-like"/>
</dbReference>
<evidence type="ECO:0000259" key="8">
    <source>
        <dbReference type="Pfam" id="PF17959"/>
    </source>
</evidence>
<evidence type="ECO:0000256" key="2">
    <source>
        <dbReference type="ARBA" id="ARBA00011881"/>
    </source>
</evidence>
<dbReference type="PANTHER" id="PTHR12544:SF29">
    <property type="entry name" value="GLUTAMINASE"/>
    <property type="match status" value="1"/>
</dbReference>
<dbReference type="Proteomes" id="UP000261620">
    <property type="component" value="Unplaced"/>
</dbReference>
<evidence type="ECO:0000256" key="4">
    <source>
        <dbReference type="ARBA" id="ARBA00022737"/>
    </source>
</evidence>
<name>A0A3Q3XMG0_MOLML</name>
<dbReference type="OMA" id="MLINART"/>
<evidence type="ECO:0000256" key="3">
    <source>
        <dbReference type="ARBA" id="ARBA00012918"/>
    </source>
</evidence>
<keyword evidence="4" id="KW-0677">Repeat</keyword>
<evidence type="ECO:0000256" key="7">
    <source>
        <dbReference type="ARBA" id="ARBA00049534"/>
    </source>
</evidence>
<keyword evidence="5" id="KW-0378">Hydrolase</keyword>
<organism evidence="9 10">
    <name type="scientific">Mola mola</name>
    <name type="common">Ocean sunfish</name>
    <name type="synonym">Tetraodon mola</name>
    <dbReference type="NCBI Taxonomy" id="94237"/>
    <lineage>
        <taxon>Eukaryota</taxon>
        <taxon>Metazoa</taxon>
        <taxon>Chordata</taxon>
        <taxon>Craniata</taxon>
        <taxon>Vertebrata</taxon>
        <taxon>Euteleostomi</taxon>
        <taxon>Actinopterygii</taxon>
        <taxon>Neopterygii</taxon>
        <taxon>Teleostei</taxon>
        <taxon>Neoteleostei</taxon>
        <taxon>Acanthomorphata</taxon>
        <taxon>Eupercaria</taxon>
        <taxon>Tetraodontiformes</taxon>
        <taxon>Molidae</taxon>
        <taxon>Mola</taxon>
    </lineage>
</organism>
<comment type="similarity">
    <text evidence="1">Belongs to the glutaminase family.</text>
</comment>
<reference evidence="9" key="1">
    <citation type="submission" date="2025-08" db="UniProtKB">
        <authorList>
            <consortium name="Ensembl"/>
        </authorList>
    </citation>
    <scope>IDENTIFICATION</scope>
</reference>
<evidence type="ECO:0000256" key="1">
    <source>
        <dbReference type="ARBA" id="ARBA00011076"/>
    </source>
</evidence>
<reference evidence="9" key="2">
    <citation type="submission" date="2025-09" db="UniProtKB">
        <authorList>
            <consortium name="Ensembl"/>
        </authorList>
    </citation>
    <scope>IDENTIFICATION</scope>
</reference>
<comment type="subunit">
    <text evidence="2">Homotetramer.</text>
</comment>
<sequence length="264" mass="29099">MSGGSNESLMSHTCAFVFIWRFSWRGTGRTLPNVANSLFLMVADGEDRIPVDKFLTALKATGLQTDDPRLKECMESLRQIQNDCGSDVLLDQELFERSVQSNIDLLAKAFSGQLVIKDFQSFASHIHKMHEDGKSLLGGKVASYIPELAKFSPDLWAVAVCTVDGQRYNVGDFEVPFTLQSCVKPELYAMAIKENGTENVHANIGKEPSGGKFNKLFLNENYKPHNPMVNAGAIVCASLIKVKAVMTFLKTMTGNEYVGFSNAT</sequence>
<dbReference type="Gene3D" id="3.40.710.10">
    <property type="entry name" value="DD-peptidase/beta-lactamase superfamily"/>
    <property type="match status" value="1"/>
</dbReference>
<feature type="domain" description="Glutaminase EF-hand" evidence="8">
    <location>
        <begin position="35"/>
        <end position="116"/>
    </location>
</feature>
<evidence type="ECO:0000256" key="6">
    <source>
        <dbReference type="ARBA" id="ARBA00023043"/>
    </source>
</evidence>
<evidence type="ECO:0000313" key="9">
    <source>
        <dbReference type="Ensembl" id="ENSMMOP00000025416.1"/>
    </source>
</evidence>
<dbReference type="GO" id="GO:0006537">
    <property type="term" value="P:glutamate biosynthetic process"/>
    <property type="evidence" value="ECO:0007669"/>
    <property type="project" value="TreeGrafter"/>
</dbReference>
<dbReference type="GO" id="GO:0006543">
    <property type="term" value="P:L-glutamine catabolic process"/>
    <property type="evidence" value="ECO:0007669"/>
    <property type="project" value="TreeGrafter"/>
</dbReference>
<dbReference type="STRING" id="94237.ENSMMOP00000025416"/>
<keyword evidence="10" id="KW-1185">Reference proteome</keyword>
<dbReference type="GO" id="GO:0004359">
    <property type="term" value="F:glutaminase activity"/>
    <property type="evidence" value="ECO:0007669"/>
    <property type="project" value="UniProtKB-EC"/>
</dbReference>
<dbReference type="Ensembl" id="ENSMMOT00000025843.1">
    <property type="protein sequence ID" value="ENSMMOP00000025416.1"/>
    <property type="gene ID" value="ENSMMOG00000019295.1"/>
</dbReference>
<protein>
    <recommendedName>
        <fullName evidence="3">glutaminase</fullName>
        <ecNumber evidence="3">3.5.1.2</ecNumber>
    </recommendedName>
</protein>
<dbReference type="InterPro" id="IPR041541">
    <property type="entry name" value="Glutaminase_EF-hand"/>
</dbReference>